<dbReference type="InterPro" id="IPR017580">
    <property type="entry name" value="OHCU_decarboxylase-1"/>
</dbReference>
<dbReference type="InterPro" id="IPR036778">
    <property type="entry name" value="OHCU_decarboxylase_sf"/>
</dbReference>
<evidence type="ECO:0000313" key="8">
    <source>
        <dbReference type="EMBL" id="SDG16483.1"/>
    </source>
</evidence>
<reference evidence="8 9" key="1">
    <citation type="submission" date="2016-10" db="EMBL/GenBank/DDBJ databases">
        <authorList>
            <person name="de Groot N.N."/>
        </authorList>
    </citation>
    <scope>NUCLEOTIDE SEQUENCE [LARGE SCALE GENOMIC DNA]</scope>
    <source>
        <strain evidence="8 9">BH539</strain>
    </source>
</reference>
<keyword evidence="6" id="KW-0456">Lyase</keyword>
<evidence type="ECO:0000256" key="6">
    <source>
        <dbReference type="ARBA" id="ARBA00023239"/>
    </source>
</evidence>
<dbReference type="GO" id="GO:0000255">
    <property type="term" value="P:allantoin metabolic process"/>
    <property type="evidence" value="ECO:0007669"/>
    <property type="project" value="InterPro"/>
</dbReference>
<evidence type="ECO:0000256" key="3">
    <source>
        <dbReference type="ARBA" id="ARBA00012257"/>
    </source>
</evidence>
<dbReference type="GO" id="GO:0019628">
    <property type="term" value="P:urate catabolic process"/>
    <property type="evidence" value="ECO:0007669"/>
    <property type="project" value="UniProtKB-UniPathway"/>
</dbReference>
<sequence>MADRSSAPLPLQLRPSRLDRAAFIARFGDLYESSPWIAEAAWDLGLGPEADNLDGLATRLAAVLDAADEDRQLEVIRAHPDLAGKAALAGALTDDSLKEQAGAGLDQCTPEELARFTRLNEAYQARFAFPFVIAVKGKDRHAILAAFEDRLDNSPEEERRTAIDQIHRIARLRLESRVAEYAQ</sequence>
<dbReference type="PANTHER" id="PTHR43466:SF1">
    <property type="entry name" value="2-OXO-4-HYDROXY-4-CARBOXY-5-UREIDOIMIDAZOLINE DECARBOXYLASE-RELATED"/>
    <property type="match status" value="1"/>
</dbReference>
<evidence type="ECO:0000259" key="7">
    <source>
        <dbReference type="Pfam" id="PF09349"/>
    </source>
</evidence>
<dbReference type="Pfam" id="PF09349">
    <property type="entry name" value="OHCU_decarbox"/>
    <property type="match status" value="1"/>
</dbReference>
<dbReference type="SUPFAM" id="SSF158694">
    <property type="entry name" value="UraD-Like"/>
    <property type="match status" value="1"/>
</dbReference>
<keyword evidence="9" id="KW-1185">Reference proteome</keyword>
<dbReference type="Proteomes" id="UP000198641">
    <property type="component" value="Unassembled WGS sequence"/>
</dbReference>
<dbReference type="InterPro" id="IPR018020">
    <property type="entry name" value="OHCU_decarboxylase"/>
</dbReference>
<evidence type="ECO:0000313" key="9">
    <source>
        <dbReference type="Proteomes" id="UP000198641"/>
    </source>
</evidence>
<dbReference type="UniPathway" id="UPA00394">
    <property type="reaction ID" value="UER00652"/>
</dbReference>
<dbReference type="GO" id="GO:0051997">
    <property type="term" value="F:2-oxo-4-hydroxy-4-carboxy-5-ureidoimidazoline decarboxylase activity"/>
    <property type="evidence" value="ECO:0007669"/>
    <property type="project" value="UniProtKB-EC"/>
</dbReference>
<dbReference type="EC" id="4.1.1.97" evidence="3"/>
<feature type="domain" description="Oxo-4-hydroxy-4-carboxy-5-ureidoimidazoline decarboxylase" evidence="7">
    <location>
        <begin position="17"/>
        <end position="175"/>
    </location>
</feature>
<dbReference type="AlphaFoldDB" id="A0A1G7S0C8"/>
<gene>
    <name evidence="8" type="ORF">SAMN05216571_105141</name>
</gene>
<proteinExistence type="predicted"/>
<dbReference type="RefSeq" id="WP_092525351.1">
    <property type="nucleotide sequence ID" value="NZ_FNCI01000005.1"/>
</dbReference>
<dbReference type="NCBIfam" id="TIGR03164">
    <property type="entry name" value="UHCUDC"/>
    <property type="match status" value="1"/>
</dbReference>
<evidence type="ECO:0000256" key="5">
    <source>
        <dbReference type="ARBA" id="ARBA00022793"/>
    </source>
</evidence>
<dbReference type="Gene3D" id="1.10.3330.10">
    <property type="entry name" value="Oxo-4-hydroxy-4-carboxy-5-ureidoimidazoline decarboxylase"/>
    <property type="match status" value="1"/>
</dbReference>
<comment type="pathway">
    <text evidence="2">Purine metabolism; urate degradation; (S)-allantoin from urate: step 3/3.</text>
</comment>
<dbReference type="STRING" id="284577.SAMN05216571_105141"/>
<keyword evidence="5" id="KW-0210">Decarboxylase</keyword>
<evidence type="ECO:0000256" key="2">
    <source>
        <dbReference type="ARBA" id="ARBA00004754"/>
    </source>
</evidence>
<comment type="catalytic activity">
    <reaction evidence="1">
        <text>5-hydroxy-2-oxo-4-ureido-2,5-dihydro-1H-imidazole-5-carboxylate + H(+) = (S)-allantoin + CO2</text>
        <dbReference type="Rhea" id="RHEA:26301"/>
        <dbReference type="ChEBI" id="CHEBI:15378"/>
        <dbReference type="ChEBI" id="CHEBI:15678"/>
        <dbReference type="ChEBI" id="CHEBI:16526"/>
        <dbReference type="ChEBI" id="CHEBI:58639"/>
        <dbReference type="EC" id="4.1.1.97"/>
    </reaction>
</comment>
<evidence type="ECO:0000256" key="4">
    <source>
        <dbReference type="ARBA" id="ARBA00022631"/>
    </source>
</evidence>
<name>A0A1G7S0C8_9GAMM</name>
<evidence type="ECO:0000256" key="1">
    <source>
        <dbReference type="ARBA" id="ARBA00001163"/>
    </source>
</evidence>
<dbReference type="PANTHER" id="PTHR43466">
    <property type="entry name" value="2-OXO-4-HYDROXY-4-CARBOXY-5-UREIDOIMIDAZOLINE DECARBOXYLASE-RELATED"/>
    <property type="match status" value="1"/>
</dbReference>
<dbReference type="EMBL" id="FNCI01000005">
    <property type="protein sequence ID" value="SDG16483.1"/>
    <property type="molecule type" value="Genomic_DNA"/>
</dbReference>
<dbReference type="GO" id="GO:0006144">
    <property type="term" value="P:purine nucleobase metabolic process"/>
    <property type="evidence" value="ECO:0007669"/>
    <property type="project" value="UniProtKB-KW"/>
</dbReference>
<keyword evidence="4" id="KW-0659">Purine metabolism</keyword>
<protein>
    <recommendedName>
        <fullName evidence="3">2-oxo-4-hydroxy-4-carboxy-5-ureidoimidazoline decarboxylase</fullName>
        <ecNumber evidence="3">4.1.1.97</ecNumber>
    </recommendedName>
</protein>
<organism evidence="8 9">
    <name type="scientific">Onishia taeanensis</name>
    <dbReference type="NCBI Taxonomy" id="284577"/>
    <lineage>
        <taxon>Bacteria</taxon>
        <taxon>Pseudomonadati</taxon>
        <taxon>Pseudomonadota</taxon>
        <taxon>Gammaproteobacteria</taxon>
        <taxon>Oceanospirillales</taxon>
        <taxon>Halomonadaceae</taxon>
        <taxon>Onishia</taxon>
    </lineage>
</organism>
<dbReference type="OrthoDB" id="9800909at2"/>
<accession>A0A1G7S0C8</accession>